<keyword evidence="2" id="KW-1185">Reference proteome</keyword>
<evidence type="ECO:0000313" key="1">
    <source>
        <dbReference type="EMBL" id="MBB4963635.1"/>
    </source>
</evidence>
<gene>
    <name evidence="1" type="ORF">F4559_000994</name>
</gene>
<accession>A0A7W7WTX0</accession>
<organism evidence="1 2">
    <name type="scientific">Saccharothrix violaceirubra</name>
    <dbReference type="NCBI Taxonomy" id="413306"/>
    <lineage>
        <taxon>Bacteria</taxon>
        <taxon>Bacillati</taxon>
        <taxon>Actinomycetota</taxon>
        <taxon>Actinomycetes</taxon>
        <taxon>Pseudonocardiales</taxon>
        <taxon>Pseudonocardiaceae</taxon>
        <taxon>Saccharothrix</taxon>
    </lineage>
</organism>
<dbReference type="EMBL" id="JACHJS010000001">
    <property type="protein sequence ID" value="MBB4963635.1"/>
    <property type="molecule type" value="Genomic_DNA"/>
</dbReference>
<proteinExistence type="predicted"/>
<dbReference type="AlphaFoldDB" id="A0A7W7WTX0"/>
<comment type="caution">
    <text evidence="1">The sequence shown here is derived from an EMBL/GenBank/DDBJ whole genome shotgun (WGS) entry which is preliminary data.</text>
</comment>
<evidence type="ECO:0000313" key="2">
    <source>
        <dbReference type="Proteomes" id="UP000542674"/>
    </source>
</evidence>
<dbReference type="Proteomes" id="UP000542674">
    <property type="component" value="Unassembled WGS sequence"/>
</dbReference>
<protein>
    <submittedName>
        <fullName evidence="1">Uncharacterized protein</fullName>
    </submittedName>
</protein>
<name>A0A7W7WTX0_9PSEU</name>
<sequence>MHDVAVIDDPGAAEVPLDPVRARLPAGAVTALVSKYHDDAGRSHRIVVAVHPTVRREEKD</sequence>
<reference evidence="1 2" key="1">
    <citation type="submission" date="2020-08" db="EMBL/GenBank/DDBJ databases">
        <title>Sequencing the genomes of 1000 actinobacteria strains.</title>
        <authorList>
            <person name="Klenk H.-P."/>
        </authorList>
    </citation>
    <scope>NUCLEOTIDE SEQUENCE [LARGE SCALE GENOMIC DNA]</scope>
    <source>
        <strain evidence="1 2">DSM 45084</strain>
    </source>
</reference>